<dbReference type="PROSITE" id="PS50118">
    <property type="entry name" value="HMG_BOX_2"/>
    <property type="match status" value="1"/>
</dbReference>
<dbReference type="OrthoDB" id="6247875at2759"/>
<evidence type="ECO:0000256" key="2">
    <source>
        <dbReference type="ARBA" id="ARBA00023163"/>
    </source>
</evidence>
<evidence type="ECO:0000256" key="4">
    <source>
        <dbReference type="SAM" id="MobiDB-lite"/>
    </source>
</evidence>
<keyword evidence="7" id="KW-1185">Reference proteome</keyword>
<dbReference type="SMART" id="SM00398">
    <property type="entry name" value="HMG"/>
    <property type="match status" value="1"/>
</dbReference>
<evidence type="ECO:0000256" key="3">
    <source>
        <dbReference type="PROSITE-ProRule" id="PRU00267"/>
    </source>
</evidence>
<dbReference type="GO" id="GO:0000122">
    <property type="term" value="P:negative regulation of transcription by RNA polymerase II"/>
    <property type="evidence" value="ECO:0007669"/>
    <property type="project" value="TreeGrafter"/>
</dbReference>
<dbReference type="GO" id="GO:0000978">
    <property type="term" value="F:RNA polymerase II cis-regulatory region sequence-specific DNA binding"/>
    <property type="evidence" value="ECO:0007669"/>
    <property type="project" value="TreeGrafter"/>
</dbReference>
<feature type="region of interest" description="Disordered" evidence="4">
    <location>
        <begin position="260"/>
        <end position="301"/>
    </location>
</feature>
<gene>
    <name evidence="6" type="ORF">BCR42DRAFT_420909</name>
</gene>
<keyword evidence="1 3" id="KW-0238">DNA-binding</keyword>
<feature type="domain" description="HMG box" evidence="5">
    <location>
        <begin position="312"/>
        <end position="380"/>
    </location>
</feature>
<name>A0A1X2I905_9FUNG</name>
<reference evidence="6 7" key="1">
    <citation type="submission" date="2016-07" db="EMBL/GenBank/DDBJ databases">
        <title>Pervasive Adenine N6-methylation of Active Genes in Fungi.</title>
        <authorList>
            <consortium name="DOE Joint Genome Institute"/>
            <person name="Mondo S.J."/>
            <person name="Dannebaum R.O."/>
            <person name="Kuo R.C."/>
            <person name="Labutti K."/>
            <person name="Haridas S."/>
            <person name="Kuo A."/>
            <person name="Salamov A."/>
            <person name="Ahrendt S.R."/>
            <person name="Lipzen A."/>
            <person name="Sullivan W."/>
            <person name="Andreopoulos W.B."/>
            <person name="Clum A."/>
            <person name="Lindquist E."/>
            <person name="Daum C."/>
            <person name="Ramamoorthy G.K."/>
            <person name="Gryganskyi A."/>
            <person name="Culley D."/>
            <person name="Magnuson J.K."/>
            <person name="James T.Y."/>
            <person name="O'Malley M.A."/>
            <person name="Stajich J.E."/>
            <person name="Spatafora J.W."/>
            <person name="Visel A."/>
            <person name="Grigoriev I.V."/>
        </authorList>
    </citation>
    <scope>NUCLEOTIDE SEQUENCE [LARGE SCALE GENOMIC DNA]</scope>
    <source>
        <strain evidence="6 7">NRRL 1336</strain>
    </source>
</reference>
<dbReference type="GO" id="GO:0030154">
    <property type="term" value="P:cell differentiation"/>
    <property type="evidence" value="ECO:0007669"/>
    <property type="project" value="TreeGrafter"/>
</dbReference>
<dbReference type="SUPFAM" id="SSF47095">
    <property type="entry name" value="HMG-box"/>
    <property type="match status" value="1"/>
</dbReference>
<protein>
    <recommendedName>
        <fullName evidence="5">HMG box domain-containing protein</fullName>
    </recommendedName>
</protein>
<feature type="region of interest" description="Disordered" evidence="4">
    <location>
        <begin position="25"/>
        <end position="73"/>
    </location>
</feature>
<dbReference type="AlphaFoldDB" id="A0A1X2I905"/>
<evidence type="ECO:0000313" key="6">
    <source>
        <dbReference type="EMBL" id="ORZ11933.1"/>
    </source>
</evidence>
<dbReference type="STRING" id="90262.A0A1X2I905"/>
<proteinExistence type="predicted"/>
<keyword evidence="3" id="KW-0539">Nucleus</keyword>
<dbReference type="Proteomes" id="UP000193560">
    <property type="component" value="Unassembled WGS sequence"/>
</dbReference>
<feature type="region of interest" description="Disordered" evidence="4">
    <location>
        <begin position="118"/>
        <end position="137"/>
    </location>
</feature>
<dbReference type="InterPro" id="IPR036910">
    <property type="entry name" value="HMG_box_dom_sf"/>
</dbReference>
<accession>A0A1X2I905</accession>
<dbReference type="Gene3D" id="1.10.30.10">
    <property type="entry name" value="High mobility group box domain"/>
    <property type="match status" value="1"/>
</dbReference>
<feature type="region of interest" description="Disordered" evidence="4">
    <location>
        <begin position="390"/>
        <end position="455"/>
    </location>
</feature>
<evidence type="ECO:0000313" key="7">
    <source>
        <dbReference type="Proteomes" id="UP000193560"/>
    </source>
</evidence>
<dbReference type="GO" id="GO:0005634">
    <property type="term" value="C:nucleus"/>
    <property type="evidence" value="ECO:0007669"/>
    <property type="project" value="UniProtKB-UniRule"/>
</dbReference>
<dbReference type="Pfam" id="PF00505">
    <property type="entry name" value="HMG_box"/>
    <property type="match status" value="1"/>
</dbReference>
<evidence type="ECO:0000259" key="5">
    <source>
        <dbReference type="PROSITE" id="PS50118"/>
    </source>
</evidence>
<dbReference type="CDD" id="cd01389">
    <property type="entry name" value="HMG-box_ROX1-like"/>
    <property type="match status" value="1"/>
</dbReference>
<feature type="compositionally biased region" description="Polar residues" evidence="4">
    <location>
        <begin position="184"/>
        <end position="204"/>
    </location>
</feature>
<feature type="region of interest" description="Disordered" evidence="4">
    <location>
        <begin position="148"/>
        <end position="212"/>
    </location>
</feature>
<sequence length="455" mass="49529">MHRPSALMSSTTMISPVAAPLMPDSPYYPAAVPTPPPSASPADLPPIPELSNYGRHLTLDDGPPSPASPKKQKDALPAYLEPTPQVYELNATSKIRPQLFHLLSPPLVSFPARRATAPALTHSHQHPSIYSPLPRRSHSQSVDYIRSTVTSTTSATLSTGSSITDIGRYPSTPSSSASSSPTTLHQQYHRPNNSTNQQQQQHFSNTKKRKIHNQATPISTTHSVSSSAPLFPFQGQDSCTSPTLAAACASAANLHTSPSSVAASTLSSPSSPSPATTQQAASGGDLEHSRRKPDDDKKQVDQSMFLTKNAHIKRPRNAWIHFRCHYGQALKTQDPTLRAEEISKRASRRWSLLSENEKRPWHQLAEQEKQAHKEAFPEYRYCPKRATTVTATIHPPAPPPPSQPVTTQSSSVTPSTPPSASSVPPVAASHQGLYRLPRLSNDMDTSRIQKKLKKM</sequence>
<dbReference type="EMBL" id="MCGE01000020">
    <property type="protein sequence ID" value="ORZ11933.1"/>
    <property type="molecule type" value="Genomic_DNA"/>
</dbReference>
<feature type="compositionally biased region" description="Low complexity" evidence="4">
    <location>
        <begin position="404"/>
        <end position="429"/>
    </location>
</feature>
<organism evidence="6 7">
    <name type="scientific">Absidia repens</name>
    <dbReference type="NCBI Taxonomy" id="90262"/>
    <lineage>
        <taxon>Eukaryota</taxon>
        <taxon>Fungi</taxon>
        <taxon>Fungi incertae sedis</taxon>
        <taxon>Mucoromycota</taxon>
        <taxon>Mucoromycotina</taxon>
        <taxon>Mucoromycetes</taxon>
        <taxon>Mucorales</taxon>
        <taxon>Cunninghamellaceae</taxon>
        <taxon>Absidia</taxon>
    </lineage>
</organism>
<dbReference type="InterPro" id="IPR009071">
    <property type="entry name" value="HMG_box_dom"/>
</dbReference>
<dbReference type="PANTHER" id="PTHR10270">
    <property type="entry name" value="SOX TRANSCRIPTION FACTOR"/>
    <property type="match status" value="1"/>
</dbReference>
<feature type="DNA-binding region" description="HMG box" evidence="3">
    <location>
        <begin position="312"/>
        <end position="380"/>
    </location>
</feature>
<feature type="compositionally biased region" description="Pro residues" evidence="4">
    <location>
        <begin position="32"/>
        <end position="48"/>
    </location>
</feature>
<feature type="compositionally biased region" description="Basic and acidic residues" evidence="4">
    <location>
        <begin position="285"/>
        <end position="300"/>
    </location>
</feature>
<keyword evidence="2" id="KW-0804">Transcription</keyword>
<dbReference type="GO" id="GO:0001228">
    <property type="term" value="F:DNA-binding transcription activator activity, RNA polymerase II-specific"/>
    <property type="evidence" value="ECO:0007669"/>
    <property type="project" value="TreeGrafter"/>
</dbReference>
<comment type="caution">
    <text evidence="6">The sequence shown here is derived from an EMBL/GenBank/DDBJ whole genome shotgun (WGS) entry which is preliminary data.</text>
</comment>
<dbReference type="InterPro" id="IPR050140">
    <property type="entry name" value="SRY-related_HMG-box_TF-like"/>
</dbReference>
<dbReference type="PANTHER" id="PTHR10270:SF161">
    <property type="entry name" value="SEX-DETERMINING REGION Y PROTEIN"/>
    <property type="match status" value="1"/>
</dbReference>
<evidence type="ECO:0000256" key="1">
    <source>
        <dbReference type="ARBA" id="ARBA00023125"/>
    </source>
</evidence>
<feature type="compositionally biased region" description="Low complexity" evidence="4">
    <location>
        <begin position="260"/>
        <end position="282"/>
    </location>
</feature>
<feature type="compositionally biased region" description="Low complexity" evidence="4">
    <location>
        <begin position="148"/>
        <end position="183"/>
    </location>
</feature>